<keyword evidence="7 8" id="KW-0472">Membrane</keyword>
<reference evidence="10 11" key="1">
    <citation type="journal article" date="2009" name="Appl. Environ. Microbiol.">
        <title>Three genomes from the phylum Acidobacteria provide insight into the lifestyles of these microorganisms in soils.</title>
        <authorList>
            <person name="Ward N.L."/>
            <person name="Challacombe J.F."/>
            <person name="Janssen P.H."/>
            <person name="Henrissat B."/>
            <person name="Coutinho P.M."/>
            <person name="Wu M."/>
            <person name="Xie G."/>
            <person name="Haft D.H."/>
            <person name="Sait M."/>
            <person name="Badger J."/>
            <person name="Barabote R.D."/>
            <person name="Bradley B."/>
            <person name="Brettin T.S."/>
            <person name="Brinkac L.M."/>
            <person name="Bruce D."/>
            <person name="Creasy T."/>
            <person name="Daugherty S.C."/>
            <person name="Davidsen T.M."/>
            <person name="DeBoy R.T."/>
            <person name="Detter J.C."/>
            <person name="Dodson R.J."/>
            <person name="Durkin A.S."/>
            <person name="Ganapathy A."/>
            <person name="Gwinn-Giglio M."/>
            <person name="Han C.S."/>
            <person name="Khouri H."/>
            <person name="Kiss H."/>
            <person name="Kothari S.P."/>
            <person name="Madupu R."/>
            <person name="Nelson K.E."/>
            <person name="Nelson W.C."/>
            <person name="Paulsen I."/>
            <person name="Penn K."/>
            <person name="Ren Q."/>
            <person name="Rosovitz M.J."/>
            <person name="Selengut J.D."/>
            <person name="Shrivastava S."/>
            <person name="Sullivan S.A."/>
            <person name="Tapia R."/>
            <person name="Thompson L.S."/>
            <person name="Watkins K.L."/>
            <person name="Yang Q."/>
            <person name="Yu C."/>
            <person name="Zafar N."/>
            <person name="Zhou L."/>
            <person name="Kuske C.R."/>
        </authorList>
    </citation>
    <scope>NUCLEOTIDE SEQUENCE [LARGE SCALE GENOMIC DNA]</scope>
    <source>
        <strain evidence="10 11">Ellin345</strain>
    </source>
</reference>
<evidence type="ECO:0000256" key="4">
    <source>
        <dbReference type="ARBA" id="ARBA00022679"/>
    </source>
</evidence>
<dbReference type="AlphaFoldDB" id="Q1IQ25"/>
<protein>
    <recommendedName>
        <fullName evidence="9">Glycosyltransferase RgtA/B/C/D-like domain-containing protein</fullName>
    </recommendedName>
</protein>
<dbReference type="HOGENOM" id="CLU_037625_0_0_0"/>
<dbReference type="GO" id="GO:0005886">
    <property type="term" value="C:plasma membrane"/>
    <property type="evidence" value="ECO:0007669"/>
    <property type="project" value="UniProtKB-SubCell"/>
</dbReference>
<keyword evidence="4" id="KW-0808">Transferase</keyword>
<dbReference type="InterPro" id="IPR038731">
    <property type="entry name" value="RgtA/B/C-like"/>
</dbReference>
<feature type="transmembrane region" description="Helical" evidence="8">
    <location>
        <begin position="313"/>
        <end position="332"/>
    </location>
</feature>
<dbReference type="Pfam" id="PF13231">
    <property type="entry name" value="PMT_2"/>
    <property type="match status" value="1"/>
</dbReference>
<keyword evidence="6 8" id="KW-1133">Transmembrane helix</keyword>
<evidence type="ECO:0000256" key="6">
    <source>
        <dbReference type="ARBA" id="ARBA00022989"/>
    </source>
</evidence>
<feature type="transmembrane region" description="Helical" evidence="8">
    <location>
        <begin position="344"/>
        <end position="364"/>
    </location>
</feature>
<proteinExistence type="predicted"/>
<dbReference type="PANTHER" id="PTHR33908:SF11">
    <property type="entry name" value="MEMBRANE PROTEIN"/>
    <property type="match status" value="1"/>
</dbReference>
<dbReference type="Proteomes" id="UP000002432">
    <property type="component" value="Chromosome"/>
</dbReference>
<accession>Q1IQ25</accession>
<keyword evidence="3" id="KW-0328">Glycosyltransferase</keyword>
<keyword evidence="11" id="KW-1185">Reference proteome</keyword>
<evidence type="ECO:0000256" key="3">
    <source>
        <dbReference type="ARBA" id="ARBA00022676"/>
    </source>
</evidence>
<feature type="transmembrane region" description="Helical" evidence="8">
    <location>
        <begin position="212"/>
        <end position="232"/>
    </location>
</feature>
<gene>
    <name evidence="10" type="ordered locus">Acid345_2024</name>
</gene>
<dbReference type="GO" id="GO:0009103">
    <property type="term" value="P:lipopolysaccharide biosynthetic process"/>
    <property type="evidence" value="ECO:0007669"/>
    <property type="project" value="UniProtKB-ARBA"/>
</dbReference>
<sequence length="526" mass="58808">MSAGMPLAVLTRQHAEERNRARWTSGITLVLVLAGLRLVVYAVAGPNYGYFRDELYYLACGEHPAWGYVDQPPMIGWLAWLLQHTIGTSLYALRLLPALAHAGSIFLAGMLARELGGRRWAMFLAALATLMAPIGLAFGHLFTMNAFDPLLWVAIAYCVVRIVNTGNQRLWLAVGGLTGITLLNKYGIAFWIVGLIVGVVLTPLRSSLKQKWFWLGCLLGAAICLPNFLWQWKHHFPFLELMRNVRESGRDVVLGPLGFLKAQLEMIGFAAGILVIASVIYGFTKAGRSYRTLNCAFLVFLLAIMGLHGKTYYVAAVYPIVFAGGAVGLGAATQKRGWVWVKPLTAVLIAAISLIYAPMIVPILPVDKFIAYEEKMGIHQQKFEHQREGKLPQLYADMFGWEQMVQKVAAYYNTLSPEEKAKTAIFANNYGDAGAIDFFGPKYGLPKSIGNHQSYWIWGPRQYTGESLIVLGDDDERNMQTKCASYSIIGTAEYPLSRPDEWLNIYHCRGFKWNLQEIWPKTKHFN</sequence>
<dbReference type="InterPro" id="IPR050297">
    <property type="entry name" value="LipidA_mod_glycosyltrf_83"/>
</dbReference>
<feature type="transmembrane region" description="Helical" evidence="8">
    <location>
        <begin position="91"/>
        <end position="111"/>
    </location>
</feature>
<feature type="transmembrane region" description="Helical" evidence="8">
    <location>
        <begin position="186"/>
        <end position="205"/>
    </location>
</feature>
<dbReference type="EMBL" id="CP000360">
    <property type="protein sequence ID" value="ABF41025.1"/>
    <property type="molecule type" value="Genomic_DNA"/>
</dbReference>
<feature type="transmembrane region" description="Helical" evidence="8">
    <location>
        <begin position="266"/>
        <end position="283"/>
    </location>
</feature>
<keyword evidence="5 8" id="KW-0812">Transmembrane</keyword>
<dbReference type="GO" id="GO:0016763">
    <property type="term" value="F:pentosyltransferase activity"/>
    <property type="evidence" value="ECO:0007669"/>
    <property type="project" value="TreeGrafter"/>
</dbReference>
<dbReference type="eggNOG" id="COG1807">
    <property type="taxonomic scope" value="Bacteria"/>
</dbReference>
<feature type="transmembrane region" description="Helical" evidence="8">
    <location>
        <begin position="21"/>
        <end position="44"/>
    </location>
</feature>
<feature type="domain" description="Glycosyltransferase RgtA/B/C/D-like" evidence="9">
    <location>
        <begin position="70"/>
        <end position="230"/>
    </location>
</feature>
<keyword evidence="2" id="KW-1003">Cell membrane</keyword>
<comment type="subcellular location">
    <subcellularLocation>
        <location evidence="1">Cell membrane</location>
        <topology evidence="1">Multi-pass membrane protein</topology>
    </subcellularLocation>
</comment>
<feature type="transmembrane region" description="Helical" evidence="8">
    <location>
        <begin position="123"/>
        <end position="142"/>
    </location>
</feature>
<evidence type="ECO:0000256" key="7">
    <source>
        <dbReference type="ARBA" id="ARBA00023136"/>
    </source>
</evidence>
<dbReference type="OrthoDB" id="9811222at2"/>
<dbReference type="EnsemblBacteria" id="ABF41025">
    <property type="protein sequence ID" value="ABF41025"/>
    <property type="gene ID" value="Acid345_2024"/>
</dbReference>
<evidence type="ECO:0000256" key="8">
    <source>
        <dbReference type="SAM" id="Phobius"/>
    </source>
</evidence>
<organism evidence="10 11">
    <name type="scientific">Koribacter versatilis (strain Ellin345)</name>
    <dbReference type="NCBI Taxonomy" id="204669"/>
    <lineage>
        <taxon>Bacteria</taxon>
        <taxon>Pseudomonadati</taxon>
        <taxon>Acidobacteriota</taxon>
        <taxon>Terriglobia</taxon>
        <taxon>Terriglobales</taxon>
        <taxon>Candidatus Korobacteraceae</taxon>
        <taxon>Candidatus Korobacter</taxon>
    </lineage>
</organism>
<name>Q1IQ25_KORVE</name>
<evidence type="ECO:0000256" key="1">
    <source>
        <dbReference type="ARBA" id="ARBA00004651"/>
    </source>
</evidence>
<evidence type="ECO:0000313" key="11">
    <source>
        <dbReference type="Proteomes" id="UP000002432"/>
    </source>
</evidence>
<evidence type="ECO:0000256" key="2">
    <source>
        <dbReference type="ARBA" id="ARBA00022475"/>
    </source>
</evidence>
<feature type="transmembrane region" description="Helical" evidence="8">
    <location>
        <begin position="290"/>
        <end position="307"/>
    </location>
</feature>
<evidence type="ECO:0000313" key="10">
    <source>
        <dbReference type="EMBL" id="ABF41025.1"/>
    </source>
</evidence>
<evidence type="ECO:0000256" key="5">
    <source>
        <dbReference type="ARBA" id="ARBA00022692"/>
    </source>
</evidence>
<dbReference type="STRING" id="204669.Acid345_2024"/>
<dbReference type="KEGG" id="aba:Acid345_2024"/>
<dbReference type="PANTHER" id="PTHR33908">
    <property type="entry name" value="MANNOSYLTRANSFERASE YKCB-RELATED"/>
    <property type="match status" value="1"/>
</dbReference>
<evidence type="ECO:0000259" key="9">
    <source>
        <dbReference type="Pfam" id="PF13231"/>
    </source>
</evidence>